<name>A0A5M8IAY7_CHLPH</name>
<dbReference type="EMBL" id="VMRG01000001">
    <property type="protein sequence ID" value="KAA6232501.1"/>
    <property type="molecule type" value="Genomic_DNA"/>
</dbReference>
<sequence>MGIMDPVSAKSPNKSIATSMIGRRRWIAYLDLLGVKNLIRNGQLENVVTIYESALADLEKIVSPKVVHGIHSIWFSDTFIIYANDDTSKSFAWLEQATRFFFDKLILSAVPVRGAISIGELYINRKIGVIVGEALVSAYEYGEAQNWIGLLLTPATVDWLYENDLNPNERLNYAKLDDVTVLSCVSNIEVFAYRMSGSVPELDSQLLYRTLKGLRDIAPDEAKDKYERSMRFIETKKLSCGI</sequence>
<comment type="caution">
    <text evidence="1">The sequence shown here is derived from an EMBL/GenBank/DDBJ whole genome shotgun (WGS) entry which is preliminary data.</text>
</comment>
<evidence type="ECO:0008006" key="3">
    <source>
        <dbReference type="Google" id="ProtNLM"/>
    </source>
</evidence>
<dbReference type="Proteomes" id="UP000327458">
    <property type="component" value="Unassembled WGS sequence"/>
</dbReference>
<proteinExistence type="predicted"/>
<reference evidence="1 2" key="1">
    <citation type="submission" date="2019-07" db="EMBL/GenBank/DDBJ databases">
        <title>Draft genome Sequence of Chlorobium phaeovibrioides sp. strain PhvTcv-s14, from the Phylum Chlorobi.</title>
        <authorList>
            <person name="Babenko V."/>
            <person name="Boldyreva D."/>
            <person name="Kanygina A."/>
            <person name="Selezneva O."/>
            <person name="Akopiyan T."/>
            <person name="Lunina O."/>
        </authorList>
    </citation>
    <scope>NUCLEOTIDE SEQUENCE [LARGE SCALE GENOMIC DNA]</scope>
    <source>
        <strain evidence="1 2">GrTcv12</strain>
    </source>
</reference>
<dbReference type="AlphaFoldDB" id="A0A5M8IAY7"/>
<gene>
    <name evidence="1" type="ORF">FP507_04940</name>
</gene>
<dbReference type="RefSeq" id="WP_151419367.1">
    <property type="nucleotide sequence ID" value="NZ_VMRG01000001.1"/>
</dbReference>
<evidence type="ECO:0000313" key="1">
    <source>
        <dbReference type="EMBL" id="KAA6232501.1"/>
    </source>
</evidence>
<organism evidence="1 2">
    <name type="scientific">Chlorobium phaeovibrioides</name>
    <dbReference type="NCBI Taxonomy" id="1094"/>
    <lineage>
        <taxon>Bacteria</taxon>
        <taxon>Pseudomonadati</taxon>
        <taxon>Chlorobiota</taxon>
        <taxon>Chlorobiia</taxon>
        <taxon>Chlorobiales</taxon>
        <taxon>Chlorobiaceae</taxon>
        <taxon>Chlorobium/Pelodictyon group</taxon>
        <taxon>Chlorobium</taxon>
    </lineage>
</organism>
<evidence type="ECO:0000313" key="2">
    <source>
        <dbReference type="Proteomes" id="UP000327458"/>
    </source>
</evidence>
<accession>A0A5M8IAY7</accession>
<protein>
    <recommendedName>
        <fullName evidence="3">Guanylate cyclase domain-containing protein</fullName>
    </recommendedName>
</protein>